<reference evidence="1" key="1">
    <citation type="journal article" date="2015" name="Nature">
        <title>Complex archaea that bridge the gap between prokaryotes and eukaryotes.</title>
        <authorList>
            <person name="Spang A."/>
            <person name="Saw J.H."/>
            <person name="Jorgensen S.L."/>
            <person name="Zaremba-Niedzwiedzka K."/>
            <person name="Martijn J."/>
            <person name="Lind A.E."/>
            <person name="van Eijk R."/>
            <person name="Schleper C."/>
            <person name="Guy L."/>
            <person name="Ettema T.J."/>
        </authorList>
    </citation>
    <scope>NUCLEOTIDE SEQUENCE</scope>
</reference>
<feature type="non-terminal residue" evidence="1">
    <location>
        <position position="36"/>
    </location>
</feature>
<accession>A0A0F8W4F1</accession>
<comment type="caution">
    <text evidence="1">The sequence shown here is derived from an EMBL/GenBank/DDBJ whole genome shotgun (WGS) entry which is preliminary data.</text>
</comment>
<organism evidence="1">
    <name type="scientific">marine sediment metagenome</name>
    <dbReference type="NCBI Taxonomy" id="412755"/>
    <lineage>
        <taxon>unclassified sequences</taxon>
        <taxon>metagenomes</taxon>
        <taxon>ecological metagenomes</taxon>
    </lineage>
</organism>
<dbReference type="AlphaFoldDB" id="A0A0F8W4F1"/>
<protein>
    <submittedName>
        <fullName evidence="1">Uncharacterized protein</fullName>
    </submittedName>
</protein>
<name>A0A0F8W4F1_9ZZZZ</name>
<dbReference type="EMBL" id="LAZR01067428">
    <property type="protein sequence ID" value="KKK51602.1"/>
    <property type="molecule type" value="Genomic_DNA"/>
</dbReference>
<evidence type="ECO:0000313" key="1">
    <source>
        <dbReference type="EMBL" id="KKK51602.1"/>
    </source>
</evidence>
<gene>
    <name evidence="1" type="ORF">LCGC14_3113280</name>
</gene>
<sequence length="36" mass="4013">MNDKLEKVARAICLAGEVPDDVRKDCEVLCSMCLDE</sequence>
<proteinExistence type="predicted"/>